<reference evidence="2" key="2">
    <citation type="submission" date="2015-01" db="EMBL/GenBank/DDBJ databases">
        <title>Evolutionary Origins and Diversification of the Mycorrhizal Mutualists.</title>
        <authorList>
            <consortium name="DOE Joint Genome Institute"/>
            <consortium name="Mycorrhizal Genomics Consortium"/>
            <person name="Kohler A."/>
            <person name="Kuo A."/>
            <person name="Nagy L.G."/>
            <person name="Floudas D."/>
            <person name="Copeland A."/>
            <person name="Barry K.W."/>
            <person name="Cichocki N."/>
            <person name="Veneault-Fourrey C."/>
            <person name="LaButti K."/>
            <person name="Lindquist E.A."/>
            <person name="Lipzen A."/>
            <person name="Lundell T."/>
            <person name="Morin E."/>
            <person name="Murat C."/>
            <person name="Riley R."/>
            <person name="Ohm R."/>
            <person name="Sun H."/>
            <person name="Tunlid A."/>
            <person name="Henrissat B."/>
            <person name="Grigoriev I.V."/>
            <person name="Hibbett D.S."/>
            <person name="Martin F."/>
        </authorList>
    </citation>
    <scope>NUCLEOTIDE SEQUENCE [LARGE SCALE GENOMIC DNA]</scope>
    <source>
        <strain evidence="2">MUT 4182</strain>
    </source>
</reference>
<proteinExistence type="predicted"/>
<evidence type="ECO:0000313" key="2">
    <source>
        <dbReference type="Proteomes" id="UP000054248"/>
    </source>
</evidence>
<dbReference type="STRING" id="1051891.A0A0C3K6P4"/>
<dbReference type="Proteomes" id="UP000054248">
    <property type="component" value="Unassembled WGS sequence"/>
</dbReference>
<accession>A0A0C3K6P4</accession>
<reference evidence="1 2" key="1">
    <citation type="submission" date="2014-04" db="EMBL/GenBank/DDBJ databases">
        <authorList>
            <consortium name="DOE Joint Genome Institute"/>
            <person name="Kuo A."/>
            <person name="Girlanda M."/>
            <person name="Perotto S."/>
            <person name="Kohler A."/>
            <person name="Nagy L.G."/>
            <person name="Floudas D."/>
            <person name="Copeland A."/>
            <person name="Barry K.W."/>
            <person name="Cichocki N."/>
            <person name="Veneault-Fourrey C."/>
            <person name="LaButti K."/>
            <person name="Lindquist E.A."/>
            <person name="Lipzen A."/>
            <person name="Lundell T."/>
            <person name="Morin E."/>
            <person name="Murat C."/>
            <person name="Sun H."/>
            <person name="Tunlid A."/>
            <person name="Henrissat B."/>
            <person name="Grigoriev I.V."/>
            <person name="Hibbett D.S."/>
            <person name="Martin F."/>
            <person name="Nordberg H.P."/>
            <person name="Cantor M.N."/>
            <person name="Hua S.X."/>
        </authorList>
    </citation>
    <scope>NUCLEOTIDE SEQUENCE [LARGE SCALE GENOMIC DNA]</scope>
    <source>
        <strain evidence="1 2">MUT 4182</strain>
    </source>
</reference>
<dbReference type="AlphaFoldDB" id="A0A0C3K6P4"/>
<dbReference type="OrthoDB" id="2917041at2759"/>
<gene>
    <name evidence="1" type="ORF">M407DRAFT_33305</name>
</gene>
<name>A0A0C3K6P4_9AGAM</name>
<evidence type="ECO:0000313" key="1">
    <source>
        <dbReference type="EMBL" id="KIO17048.1"/>
    </source>
</evidence>
<evidence type="ECO:0008006" key="3">
    <source>
        <dbReference type="Google" id="ProtNLM"/>
    </source>
</evidence>
<organism evidence="1 2">
    <name type="scientific">Tulasnella calospora MUT 4182</name>
    <dbReference type="NCBI Taxonomy" id="1051891"/>
    <lineage>
        <taxon>Eukaryota</taxon>
        <taxon>Fungi</taxon>
        <taxon>Dikarya</taxon>
        <taxon>Basidiomycota</taxon>
        <taxon>Agaricomycotina</taxon>
        <taxon>Agaricomycetes</taxon>
        <taxon>Cantharellales</taxon>
        <taxon>Tulasnellaceae</taxon>
        <taxon>Tulasnella</taxon>
    </lineage>
</organism>
<protein>
    <recommendedName>
        <fullName evidence="3">DDE-1 domain-containing protein</fullName>
    </recommendedName>
</protein>
<dbReference type="EMBL" id="KN823438">
    <property type="protein sequence ID" value="KIO17048.1"/>
    <property type="molecule type" value="Genomic_DNA"/>
</dbReference>
<sequence>MAEQYEINPEKDYGMDESPMILGFAGKQRVLLRPCADGTVLQPTIIFKAKHSKSRGVGTRQIRLEHRYAALRKAIWTKKANSRYCCLFVDNHASHCTIKFLCYACNHKIIIVGYPPHCTHWLQGLDVVYFACVKSVWGTECHRIEQDEEGKVLKGEFIRVYARVPEQAFMEELIKMAFAKTGIQLFDPSVITAEMTAPCHDSWT</sequence>
<keyword evidence="2" id="KW-1185">Reference proteome</keyword>
<dbReference type="HOGENOM" id="CLU_013929_2_2_1"/>